<dbReference type="PANTHER" id="PTHR43877:SF2">
    <property type="entry name" value="AMINOALKYLPHOSPHONATE N-ACETYLTRANSFERASE-RELATED"/>
    <property type="match status" value="1"/>
</dbReference>
<reference evidence="4" key="1">
    <citation type="submission" date="2020-08" db="EMBL/GenBank/DDBJ databases">
        <authorList>
            <person name="Cejkova D."/>
            <person name="Kubasova T."/>
            <person name="Jahodarova E."/>
            <person name="Rychlik I."/>
        </authorList>
    </citation>
    <scope>NUCLEOTIDE SEQUENCE</scope>
    <source>
        <strain evidence="4">An559</strain>
    </source>
</reference>
<evidence type="ECO:0000256" key="1">
    <source>
        <dbReference type="ARBA" id="ARBA00022679"/>
    </source>
</evidence>
<dbReference type="CDD" id="cd04301">
    <property type="entry name" value="NAT_SF"/>
    <property type="match status" value="1"/>
</dbReference>
<protein>
    <submittedName>
        <fullName evidence="4">GNAT family N-acetyltransferase</fullName>
    </submittedName>
</protein>
<dbReference type="Gene3D" id="3.40.630.30">
    <property type="match status" value="1"/>
</dbReference>
<accession>A0A938X6I4</accession>
<dbReference type="PROSITE" id="PS51186">
    <property type="entry name" value="GNAT"/>
    <property type="match status" value="1"/>
</dbReference>
<dbReference type="InterPro" id="IPR016181">
    <property type="entry name" value="Acyl_CoA_acyltransferase"/>
</dbReference>
<dbReference type="Pfam" id="PF13673">
    <property type="entry name" value="Acetyltransf_10"/>
    <property type="match status" value="1"/>
</dbReference>
<dbReference type="EMBL" id="JACJKY010000008">
    <property type="protein sequence ID" value="MBM6920795.1"/>
    <property type="molecule type" value="Genomic_DNA"/>
</dbReference>
<dbReference type="AlphaFoldDB" id="A0A938X6I4"/>
<proteinExistence type="predicted"/>
<dbReference type="RefSeq" id="WP_204446065.1">
    <property type="nucleotide sequence ID" value="NZ_JACJKY010000008.1"/>
</dbReference>
<keyword evidence="5" id="KW-1185">Reference proteome</keyword>
<comment type="caution">
    <text evidence="4">The sequence shown here is derived from an EMBL/GenBank/DDBJ whole genome shotgun (WGS) entry which is preliminary data.</text>
</comment>
<evidence type="ECO:0000259" key="3">
    <source>
        <dbReference type="PROSITE" id="PS51186"/>
    </source>
</evidence>
<keyword evidence="1" id="KW-0808">Transferase</keyword>
<evidence type="ECO:0000313" key="4">
    <source>
        <dbReference type="EMBL" id="MBM6920795.1"/>
    </source>
</evidence>
<keyword evidence="2" id="KW-0012">Acyltransferase</keyword>
<dbReference type="Proteomes" id="UP000774750">
    <property type="component" value="Unassembled WGS sequence"/>
</dbReference>
<evidence type="ECO:0000313" key="5">
    <source>
        <dbReference type="Proteomes" id="UP000774750"/>
    </source>
</evidence>
<dbReference type="SUPFAM" id="SSF55729">
    <property type="entry name" value="Acyl-CoA N-acyltransferases (Nat)"/>
    <property type="match status" value="1"/>
</dbReference>
<gene>
    <name evidence="4" type="ORF">H6A12_06485</name>
</gene>
<name>A0A938X6I4_9FIRM</name>
<dbReference type="InterPro" id="IPR000182">
    <property type="entry name" value="GNAT_dom"/>
</dbReference>
<sequence length="151" mass="17631">MSTPMNDILFKPIRYDSAEYREMLSFRNAYMRVPIGLCLFDEDLSREVFDHHIGVYRQNKLIGCCIITPETDTRARMRQVVIAPDERGKGIGHQMMLYAEEEARSLAFSQLVLDSRMTAVHFYQMLGYQAVGEPFMEVGLPHYRMEKQIRT</sequence>
<organism evidence="4 5">
    <name type="scientific">Merdimmobilis hominis</name>
    <dbReference type="NCBI Taxonomy" id="2897707"/>
    <lineage>
        <taxon>Bacteria</taxon>
        <taxon>Bacillati</taxon>
        <taxon>Bacillota</taxon>
        <taxon>Clostridia</taxon>
        <taxon>Eubacteriales</taxon>
        <taxon>Oscillospiraceae</taxon>
        <taxon>Merdimmobilis</taxon>
    </lineage>
</organism>
<dbReference type="InterPro" id="IPR050832">
    <property type="entry name" value="Bact_Acetyltransf"/>
</dbReference>
<dbReference type="GO" id="GO:0016747">
    <property type="term" value="F:acyltransferase activity, transferring groups other than amino-acyl groups"/>
    <property type="evidence" value="ECO:0007669"/>
    <property type="project" value="InterPro"/>
</dbReference>
<dbReference type="PANTHER" id="PTHR43877">
    <property type="entry name" value="AMINOALKYLPHOSPHONATE N-ACETYLTRANSFERASE-RELATED-RELATED"/>
    <property type="match status" value="1"/>
</dbReference>
<evidence type="ECO:0000256" key="2">
    <source>
        <dbReference type="ARBA" id="ARBA00023315"/>
    </source>
</evidence>
<reference evidence="4" key="2">
    <citation type="journal article" date="2021" name="Sci. Rep.">
        <title>The distribution of antibiotic resistance genes in chicken gut microbiota commensals.</title>
        <authorList>
            <person name="Juricova H."/>
            <person name="Matiasovicova J."/>
            <person name="Kubasova T."/>
            <person name="Cejkova D."/>
            <person name="Rychlik I."/>
        </authorList>
    </citation>
    <scope>NUCLEOTIDE SEQUENCE</scope>
    <source>
        <strain evidence="4">An559</strain>
    </source>
</reference>
<feature type="domain" description="N-acetyltransferase" evidence="3">
    <location>
        <begin position="8"/>
        <end position="150"/>
    </location>
</feature>